<name>A0A1Y3XIH7_9ACTN</name>
<keyword evidence="4 7" id="KW-0812">Transmembrane</keyword>
<organism evidence="9 10">
    <name type="scientific">[Collinsella] massiliensis</name>
    <dbReference type="NCBI Taxonomy" id="1232426"/>
    <lineage>
        <taxon>Bacteria</taxon>
        <taxon>Bacillati</taxon>
        <taxon>Actinomycetota</taxon>
        <taxon>Coriobacteriia</taxon>
        <taxon>Coriobacteriales</taxon>
        <taxon>Coriobacteriaceae</taxon>
        <taxon>Enorma</taxon>
    </lineage>
</organism>
<keyword evidence="5 7" id="KW-1133">Transmembrane helix</keyword>
<feature type="transmembrane region" description="Helical" evidence="7">
    <location>
        <begin position="53"/>
        <end position="73"/>
    </location>
</feature>
<dbReference type="OrthoDB" id="3173541at2"/>
<dbReference type="RefSeq" id="WP_094336003.1">
    <property type="nucleotide sequence ID" value="NZ_NFIE01000025.1"/>
</dbReference>
<evidence type="ECO:0000256" key="6">
    <source>
        <dbReference type="ARBA" id="ARBA00023136"/>
    </source>
</evidence>
<evidence type="ECO:0000256" key="1">
    <source>
        <dbReference type="ARBA" id="ARBA00004651"/>
    </source>
</evidence>
<evidence type="ECO:0000256" key="5">
    <source>
        <dbReference type="ARBA" id="ARBA00022989"/>
    </source>
</evidence>
<dbReference type="AlphaFoldDB" id="A0A1Y3XIH7"/>
<feature type="domain" description="VTT" evidence="8">
    <location>
        <begin position="73"/>
        <end position="188"/>
    </location>
</feature>
<proteinExistence type="inferred from homology"/>
<evidence type="ECO:0000313" key="10">
    <source>
        <dbReference type="Proteomes" id="UP000195781"/>
    </source>
</evidence>
<gene>
    <name evidence="9" type="ORF">B5G02_09255</name>
</gene>
<comment type="subcellular location">
    <subcellularLocation>
        <location evidence="1 7">Cell membrane</location>
        <topology evidence="1 7">Multi-pass membrane protein</topology>
    </subcellularLocation>
</comment>
<evidence type="ECO:0000259" key="8">
    <source>
        <dbReference type="Pfam" id="PF09335"/>
    </source>
</evidence>
<keyword evidence="6 7" id="KW-0472">Membrane</keyword>
<keyword evidence="10" id="KW-1185">Reference proteome</keyword>
<comment type="caution">
    <text evidence="9">The sequence shown here is derived from an EMBL/GenBank/DDBJ whole genome shotgun (WGS) entry which is preliminary data.</text>
</comment>
<sequence length="228" mass="24309">MTDEVSAVARVAGAACAVAIVAALAAACWRYLPGIYAWLTDPAAVHALVAEHAVLSRLALVGINALQVVLAFLPGEPVELASGYAFGLVEGTVLCLIASVIASSAIYLAVRRWGWRLVGRFFDRAQLERYAWIRDTRRLELVMLAVFLIPGTPKDFLTYFAGLTKMRFGAVLAITTFGRLPSVVTSTVAASALGTGDYTLAIASVLVAGALLLAGGILYRRLERRAKK</sequence>
<dbReference type="PANTHER" id="PTHR12677">
    <property type="entry name" value="GOLGI APPARATUS MEMBRANE PROTEIN TVP38-RELATED"/>
    <property type="match status" value="1"/>
</dbReference>
<dbReference type="Proteomes" id="UP000195781">
    <property type="component" value="Unassembled WGS sequence"/>
</dbReference>
<reference evidence="10" key="1">
    <citation type="submission" date="2017-04" db="EMBL/GenBank/DDBJ databases">
        <title>Function of individual gut microbiota members based on whole genome sequencing of pure cultures obtained from chicken caecum.</title>
        <authorList>
            <person name="Medvecky M."/>
            <person name="Cejkova D."/>
            <person name="Polansky O."/>
            <person name="Karasova D."/>
            <person name="Kubasova T."/>
            <person name="Cizek A."/>
            <person name="Rychlik I."/>
        </authorList>
    </citation>
    <scope>NUCLEOTIDE SEQUENCE [LARGE SCALE GENOMIC DNA]</scope>
    <source>
        <strain evidence="10">An5</strain>
    </source>
</reference>
<dbReference type="InterPro" id="IPR015414">
    <property type="entry name" value="TMEM64"/>
</dbReference>
<keyword evidence="3 7" id="KW-1003">Cell membrane</keyword>
<dbReference type="PANTHER" id="PTHR12677:SF59">
    <property type="entry name" value="GOLGI APPARATUS MEMBRANE PROTEIN TVP38-RELATED"/>
    <property type="match status" value="1"/>
</dbReference>
<feature type="transmembrane region" description="Helical" evidence="7">
    <location>
        <begin position="85"/>
        <end position="110"/>
    </location>
</feature>
<dbReference type="EMBL" id="NFIE01000025">
    <property type="protein sequence ID" value="OUN85363.1"/>
    <property type="molecule type" value="Genomic_DNA"/>
</dbReference>
<accession>A0A1Y3XIH7</accession>
<dbReference type="GO" id="GO:0005886">
    <property type="term" value="C:plasma membrane"/>
    <property type="evidence" value="ECO:0007669"/>
    <property type="project" value="UniProtKB-SubCell"/>
</dbReference>
<dbReference type="Pfam" id="PF09335">
    <property type="entry name" value="VTT_dom"/>
    <property type="match status" value="1"/>
</dbReference>
<comment type="similarity">
    <text evidence="2 7">Belongs to the TVP38/TMEM64 family.</text>
</comment>
<evidence type="ECO:0000256" key="4">
    <source>
        <dbReference type="ARBA" id="ARBA00022692"/>
    </source>
</evidence>
<dbReference type="InterPro" id="IPR032816">
    <property type="entry name" value="VTT_dom"/>
</dbReference>
<feature type="transmembrane region" description="Helical" evidence="7">
    <location>
        <begin position="12"/>
        <end position="32"/>
    </location>
</feature>
<evidence type="ECO:0000313" key="9">
    <source>
        <dbReference type="EMBL" id="OUN85363.1"/>
    </source>
</evidence>
<feature type="transmembrane region" description="Helical" evidence="7">
    <location>
        <begin position="168"/>
        <end position="192"/>
    </location>
</feature>
<evidence type="ECO:0000256" key="2">
    <source>
        <dbReference type="ARBA" id="ARBA00008640"/>
    </source>
</evidence>
<evidence type="ECO:0000256" key="3">
    <source>
        <dbReference type="ARBA" id="ARBA00022475"/>
    </source>
</evidence>
<evidence type="ECO:0000256" key="7">
    <source>
        <dbReference type="RuleBase" id="RU366058"/>
    </source>
</evidence>
<feature type="transmembrane region" description="Helical" evidence="7">
    <location>
        <begin position="198"/>
        <end position="219"/>
    </location>
</feature>
<protein>
    <recommendedName>
        <fullName evidence="7">TVP38/TMEM64 family membrane protein</fullName>
    </recommendedName>
</protein>